<organism evidence="2 3">
    <name type="scientific">Pleuronectes platessa</name>
    <name type="common">European plaice</name>
    <dbReference type="NCBI Taxonomy" id="8262"/>
    <lineage>
        <taxon>Eukaryota</taxon>
        <taxon>Metazoa</taxon>
        <taxon>Chordata</taxon>
        <taxon>Craniata</taxon>
        <taxon>Vertebrata</taxon>
        <taxon>Euteleostomi</taxon>
        <taxon>Actinopterygii</taxon>
        <taxon>Neopterygii</taxon>
        <taxon>Teleostei</taxon>
        <taxon>Neoteleostei</taxon>
        <taxon>Acanthomorphata</taxon>
        <taxon>Carangaria</taxon>
        <taxon>Pleuronectiformes</taxon>
        <taxon>Pleuronectoidei</taxon>
        <taxon>Pleuronectidae</taxon>
        <taxon>Pleuronectes</taxon>
    </lineage>
</organism>
<dbReference type="AlphaFoldDB" id="A0A9N7YC03"/>
<reference evidence="2" key="1">
    <citation type="submission" date="2020-03" db="EMBL/GenBank/DDBJ databases">
        <authorList>
            <person name="Weist P."/>
        </authorList>
    </citation>
    <scope>NUCLEOTIDE SEQUENCE</scope>
</reference>
<accession>A0A9N7YC03</accession>
<sequence>MWTHEEFYASFSGRSSRAAAPDQSHRLNPRSATAAPCAVRGAEMCAPLRDTRLLLLLLSRNVFTASSGNKFSLINGERAVSDGSTTCSRRSLLCQGESASHFLSLIVFSILMCFTWCIAPAFLLCI</sequence>
<keyword evidence="1" id="KW-1133">Transmembrane helix</keyword>
<keyword evidence="1" id="KW-0472">Membrane</keyword>
<name>A0A9N7YC03_PLEPL</name>
<gene>
    <name evidence="2" type="ORF">PLEPLA_LOCUS8507</name>
</gene>
<comment type="caution">
    <text evidence="2">The sequence shown here is derived from an EMBL/GenBank/DDBJ whole genome shotgun (WGS) entry which is preliminary data.</text>
</comment>
<dbReference type="EMBL" id="CADEAL010000469">
    <property type="protein sequence ID" value="CAB1420632.1"/>
    <property type="molecule type" value="Genomic_DNA"/>
</dbReference>
<feature type="transmembrane region" description="Helical" evidence="1">
    <location>
        <begin position="102"/>
        <end position="125"/>
    </location>
</feature>
<keyword evidence="1" id="KW-0812">Transmembrane</keyword>
<evidence type="ECO:0000313" key="3">
    <source>
        <dbReference type="Proteomes" id="UP001153269"/>
    </source>
</evidence>
<protein>
    <submittedName>
        <fullName evidence="2">Uncharacterized protein</fullName>
    </submittedName>
</protein>
<dbReference type="Proteomes" id="UP001153269">
    <property type="component" value="Unassembled WGS sequence"/>
</dbReference>
<keyword evidence="3" id="KW-1185">Reference proteome</keyword>
<proteinExistence type="predicted"/>
<evidence type="ECO:0000313" key="2">
    <source>
        <dbReference type="EMBL" id="CAB1420632.1"/>
    </source>
</evidence>
<evidence type="ECO:0000256" key="1">
    <source>
        <dbReference type="SAM" id="Phobius"/>
    </source>
</evidence>